<dbReference type="Pfam" id="PF00496">
    <property type="entry name" value="SBP_bac_5"/>
    <property type="match status" value="1"/>
</dbReference>
<dbReference type="GO" id="GO:0043190">
    <property type="term" value="C:ATP-binding cassette (ABC) transporter complex"/>
    <property type="evidence" value="ECO:0007669"/>
    <property type="project" value="InterPro"/>
</dbReference>
<dbReference type="PANTHER" id="PTHR30290">
    <property type="entry name" value="PERIPLASMIC BINDING COMPONENT OF ABC TRANSPORTER"/>
    <property type="match status" value="1"/>
</dbReference>
<comment type="caution">
    <text evidence="6">The sequence shown here is derived from an EMBL/GenBank/DDBJ whole genome shotgun (WGS) entry which is preliminary data.</text>
</comment>
<evidence type="ECO:0000256" key="3">
    <source>
        <dbReference type="ARBA" id="ARBA00022448"/>
    </source>
</evidence>
<protein>
    <recommendedName>
        <fullName evidence="5">Solute-binding protein family 5 domain-containing protein</fullName>
    </recommendedName>
</protein>
<evidence type="ECO:0000256" key="1">
    <source>
        <dbReference type="ARBA" id="ARBA00004418"/>
    </source>
</evidence>
<keyword evidence="3" id="KW-0813">Transport</keyword>
<dbReference type="GO" id="GO:0015833">
    <property type="term" value="P:peptide transport"/>
    <property type="evidence" value="ECO:0007669"/>
    <property type="project" value="TreeGrafter"/>
</dbReference>
<dbReference type="PIRSF" id="PIRSF002741">
    <property type="entry name" value="MppA"/>
    <property type="match status" value="1"/>
</dbReference>
<dbReference type="InterPro" id="IPR030678">
    <property type="entry name" value="Peptide/Ni-bd"/>
</dbReference>
<dbReference type="Gene3D" id="3.40.190.10">
    <property type="entry name" value="Periplasmic binding protein-like II"/>
    <property type="match status" value="1"/>
</dbReference>
<comment type="subcellular location">
    <subcellularLocation>
        <location evidence="1">Periplasm</location>
    </subcellularLocation>
</comment>
<dbReference type="GO" id="GO:1904680">
    <property type="term" value="F:peptide transmembrane transporter activity"/>
    <property type="evidence" value="ECO:0007669"/>
    <property type="project" value="TreeGrafter"/>
</dbReference>
<dbReference type="SUPFAM" id="SSF53850">
    <property type="entry name" value="Periplasmic binding protein-like II"/>
    <property type="match status" value="1"/>
</dbReference>
<keyword evidence="4" id="KW-0732">Signal</keyword>
<dbReference type="InterPro" id="IPR006311">
    <property type="entry name" value="TAT_signal"/>
</dbReference>
<dbReference type="GO" id="GO:0030288">
    <property type="term" value="C:outer membrane-bounded periplasmic space"/>
    <property type="evidence" value="ECO:0007669"/>
    <property type="project" value="UniProtKB-ARBA"/>
</dbReference>
<evidence type="ECO:0000259" key="5">
    <source>
        <dbReference type="Pfam" id="PF00496"/>
    </source>
</evidence>
<dbReference type="InterPro" id="IPR000914">
    <property type="entry name" value="SBP_5_dom"/>
</dbReference>
<dbReference type="OrthoDB" id="9803988at2"/>
<evidence type="ECO:0000256" key="4">
    <source>
        <dbReference type="ARBA" id="ARBA00022729"/>
    </source>
</evidence>
<comment type="similarity">
    <text evidence="2">Belongs to the bacterial solute-binding protein 5 family.</text>
</comment>
<dbReference type="Gene3D" id="3.10.105.10">
    <property type="entry name" value="Dipeptide-binding Protein, Domain 3"/>
    <property type="match status" value="1"/>
</dbReference>
<dbReference type="RefSeq" id="WP_034835758.1">
    <property type="nucleotide sequence ID" value="NZ_JANX01000110.1"/>
</dbReference>
<accession>A0A0A0D6C1</accession>
<dbReference type="InterPro" id="IPR039424">
    <property type="entry name" value="SBP_5"/>
</dbReference>
<name>A0A0A0D6C1_9PROT</name>
<feature type="domain" description="Solute-binding protein family 5" evidence="5">
    <location>
        <begin position="83"/>
        <end position="423"/>
    </location>
</feature>
<dbReference type="PANTHER" id="PTHR30290:SF9">
    <property type="entry name" value="OLIGOPEPTIDE-BINDING PROTEIN APPA"/>
    <property type="match status" value="1"/>
</dbReference>
<proteinExistence type="inferred from homology"/>
<dbReference type="Proteomes" id="UP000029995">
    <property type="component" value="Unassembled WGS sequence"/>
</dbReference>
<organism evidence="6 7">
    <name type="scientific">Inquilinus limosus MP06</name>
    <dbReference type="NCBI Taxonomy" id="1398085"/>
    <lineage>
        <taxon>Bacteria</taxon>
        <taxon>Pseudomonadati</taxon>
        <taxon>Pseudomonadota</taxon>
        <taxon>Alphaproteobacteria</taxon>
        <taxon>Rhodospirillales</taxon>
        <taxon>Rhodospirillaceae</taxon>
        <taxon>Inquilinus</taxon>
    </lineage>
</organism>
<gene>
    <name evidence="6" type="ORF">P409_11435</name>
</gene>
<evidence type="ECO:0000256" key="2">
    <source>
        <dbReference type="ARBA" id="ARBA00005695"/>
    </source>
</evidence>
<sequence length="536" mass="58879">MPFTRRDVLGASAALLGAGLTATLGTRASAQSTDTIRIAFAARNNRTLDPSNSIQGADNWSIVHIHDTLVASPNGRFAERPEEFVPQLAESWTMSPDARTWTFKLRQGVQFHKGYGEMTSDDVVFTLNRMRDPKQVGGNKVLYQNIIDVQPDGIYGVKISLQQPDPLLLSGTIQDYSCVILSRKAVQERGEAIQRDPIGTGAYQFVSIDPDPSKGIMMTANPDYFGGAPVTRNLQVIYILDTTARTLALLSGDVHMIEGVRAPGWVPAMKQKNPNLLFDVAAPGSLFTMSFNLTRKPLDDLRVRQAFAYAIDRDAIVEAMAPISRRTYGLNPPGFPGSYTADTVPEELRYSFDPDKAKALLAEAGYPDGFTLDAYTSQREDYSAAMLVVQEQMRNVGVAINLQVIDHTTFHANNRKDMNTLPQNSSAYPPVPTLPLADILSKTAEVKSDGSGGTNYSHYGVAIPGIDDLLDRAGNEPDYDKRLALIQEAERKVMTDLPVLPIATNGYLIARDPRVQLGYEVKSGYAYWRLDKAKIA</sequence>
<dbReference type="AlphaFoldDB" id="A0A0A0D6C1"/>
<dbReference type="PROSITE" id="PS51318">
    <property type="entry name" value="TAT"/>
    <property type="match status" value="1"/>
</dbReference>
<evidence type="ECO:0000313" key="7">
    <source>
        <dbReference type="Proteomes" id="UP000029995"/>
    </source>
</evidence>
<evidence type="ECO:0000313" key="6">
    <source>
        <dbReference type="EMBL" id="KGM34216.1"/>
    </source>
</evidence>
<reference evidence="6 7" key="1">
    <citation type="submission" date="2014-01" db="EMBL/GenBank/DDBJ databases">
        <title>Genome sequence determination for a cystic fibrosis isolate, Inquilinus limosus.</title>
        <authorList>
            <person name="Pino M."/>
            <person name="Di Conza J."/>
            <person name="Gutkind G."/>
        </authorList>
    </citation>
    <scope>NUCLEOTIDE SEQUENCE [LARGE SCALE GENOMIC DNA]</scope>
    <source>
        <strain evidence="6 7">MP06</strain>
    </source>
</reference>
<dbReference type="EMBL" id="JANX01000110">
    <property type="protein sequence ID" value="KGM34216.1"/>
    <property type="molecule type" value="Genomic_DNA"/>
</dbReference>